<dbReference type="OrthoDB" id="366390at2759"/>
<gene>
    <name evidence="4" type="ORF">XA68_10418</name>
</gene>
<dbReference type="Gene3D" id="1.25.40.20">
    <property type="entry name" value="Ankyrin repeat-containing domain"/>
    <property type="match status" value="1"/>
</dbReference>
<dbReference type="STRING" id="268505.A0A2A9PRK2"/>
<dbReference type="GO" id="GO:0004842">
    <property type="term" value="F:ubiquitin-protein transferase activity"/>
    <property type="evidence" value="ECO:0007669"/>
    <property type="project" value="TreeGrafter"/>
</dbReference>
<dbReference type="PANTHER" id="PTHR24171:SF8">
    <property type="entry name" value="BRCA1-ASSOCIATED RING DOMAIN PROTEIN 1"/>
    <property type="match status" value="1"/>
</dbReference>
<dbReference type="SMART" id="SM00248">
    <property type="entry name" value="ANK"/>
    <property type="match status" value="2"/>
</dbReference>
<reference evidence="4 5" key="2">
    <citation type="journal article" date="2017" name="Sci. Rep.">
        <title>Ant-infecting Ophiocordyceps genomes reveal a high diversity of potential behavioral manipulation genes and a possible major role for enterotoxins.</title>
        <authorList>
            <person name="de Bekker C."/>
            <person name="Ohm R.A."/>
            <person name="Evans H.C."/>
            <person name="Brachmann A."/>
            <person name="Hughes D.P."/>
        </authorList>
    </citation>
    <scope>NUCLEOTIDE SEQUENCE [LARGE SCALE GENOMIC DNA]</scope>
    <source>
        <strain evidence="4 5">SC16a</strain>
    </source>
</reference>
<dbReference type="PROSITE" id="PS50088">
    <property type="entry name" value="ANK_REPEAT"/>
    <property type="match status" value="1"/>
</dbReference>
<name>A0A2A9PRK2_OPHUN</name>
<evidence type="ECO:0000256" key="3">
    <source>
        <dbReference type="PROSITE-ProRule" id="PRU00023"/>
    </source>
</evidence>
<reference evidence="4 5" key="1">
    <citation type="journal article" date="2015" name="BMC Genomics">
        <title>Gene expression during zombie ant biting behavior reflects the complexity underlying fungal parasitic behavioral manipulation.</title>
        <authorList>
            <person name="de Bekker C."/>
            <person name="Ohm R.A."/>
            <person name="Loreto R.G."/>
            <person name="Sebastian A."/>
            <person name="Albert I."/>
            <person name="Merrow M."/>
            <person name="Brachmann A."/>
            <person name="Hughes D.P."/>
        </authorList>
    </citation>
    <scope>NUCLEOTIDE SEQUENCE [LARGE SCALE GENOMIC DNA]</scope>
    <source>
        <strain evidence="4 5">SC16a</strain>
    </source>
</reference>
<keyword evidence="2 3" id="KW-0040">ANK repeat</keyword>
<dbReference type="AlphaFoldDB" id="A0A2A9PRK2"/>
<dbReference type="Pfam" id="PF12796">
    <property type="entry name" value="Ank_2"/>
    <property type="match status" value="1"/>
</dbReference>
<proteinExistence type="predicted"/>
<comment type="caution">
    <text evidence="4">The sequence shown here is derived from an EMBL/GenBank/DDBJ whole genome shotgun (WGS) entry which is preliminary data.</text>
</comment>
<dbReference type="PANTHER" id="PTHR24171">
    <property type="entry name" value="ANKYRIN REPEAT DOMAIN-CONTAINING PROTEIN 39-RELATED"/>
    <property type="match status" value="1"/>
</dbReference>
<keyword evidence="5" id="KW-1185">Reference proteome</keyword>
<feature type="repeat" description="ANK" evidence="3">
    <location>
        <begin position="53"/>
        <end position="85"/>
    </location>
</feature>
<keyword evidence="1" id="KW-0677">Repeat</keyword>
<evidence type="ECO:0000313" key="4">
    <source>
        <dbReference type="EMBL" id="PFH63006.1"/>
    </source>
</evidence>
<dbReference type="SUPFAM" id="SSF48403">
    <property type="entry name" value="Ankyrin repeat"/>
    <property type="match status" value="1"/>
</dbReference>
<evidence type="ECO:0000313" key="5">
    <source>
        <dbReference type="Proteomes" id="UP000037136"/>
    </source>
</evidence>
<dbReference type="InterPro" id="IPR002110">
    <property type="entry name" value="Ankyrin_rpt"/>
</dbReference>
<accession>A0A2A9PRK2</accession>
<organism evidence="4 5">
    <name type="scientific">Ophiocordyceps unilateralis</name>
    <name type="common">Zombie-ant fungus</name>
    <name type="synonym">Torrubia unilateralis</name>
    <dbReference type="NCBI Taxonomy" id="268505"/>
    <lineage>
        <taxon>Eukaryota</taxon>
        <taxon>Fungi</taxon>
        <taxon>Dikarya</taxon>
        <taxon>Ascomycota</taxon>
        <taxon>Pezizomycotina</taxon>
        <taxon>Sordariomycetes</taxon>
        <taxon>Hypocreomycetidae</taxon>
        <taxon>Hypocreales</taxon>
        <taxon>Ophiocordycipitaceae</taxon>
        <taxon>Ophiocordyceps</taxon>
    </lineage>
</organism>
<protein>
    <submittedName>
        <fullName evidence="4">Uncharacterized protein</fullName>
    </submittedName>
</protein>
<dbReference type="Proteomes" id="UP000037136">
    <property type="component" value="Unassembled WGS sequence"/>
</dbReference>
<dbReference type="GO" id="GO:0085020">
    <property type="term" value="P:protein K6-linked ubiquitination"/>
    <property type="evidence" value="ECO:0007669"/>
    <property type="project" value="TreeGrafter"/>
</dbReference>
<dbReference type="PROSITE" id="PS50297">
    <property type="entry name" value="ANK_REP_REGION"/>
    <property type="match status" value="1"/>
</dbReference>
<sequence length="150" mass="15805">MDAQAPTEAVAASPPPQVIALASRMYDAARRGDLAIFQQALPAGLPANLTNDKGETLLMLAAYHGHEAVVQILLDHGADPNRLNDRGQSPLAGAVFKHEDAVIETLLQGGADPDYGAPTALQCVDMFKQGDKWASKMESAPGRGKARPPP</sequence>
<dbReference type="InterPro" id="IPR036770">
    <property type="entry name" value="Ankyrin_rpt-contain_sf"/>
</dbReference>
<evidence type="ECO:0000256" key="1">
    <source>
        <dbReference type="ARBA" id="ARBA00022737"/>
    </source>
</evidence>
<evidence type="ECO:0000256" key="2">
    <source>
        <dbReference type="ARBA" id="ARBA00023043"/>
    </source>
</evidence>
<dbReference type="EMBL" id="LAZP02000011">
    <property type="protein sequence ID" value="PFH63006.1"/>
    <property type="molecule type" value="Genomic_DNA"/>
</dbReference>